<feature type="region of interest" description="Disordered" evidence="1">
    <location>
        <begin position="60"/>
        <end position="122"/>
    </location>
</feature>
<keyword evidence="3" id="KW-1185">Reference proteome</keyword>
<proteinExistence type="predicted"/>
<dbReference type="Proteomes" id="UP000233551">
    <property type="component" value="Unassembled WGS sequence"/>
</dbReference>
<evidence type="ECO:0000313" key="2">
    <source>
        <dbReference type="EMBL" id="PKI62566.1"/>
    </source>
</evidence>
<organism evidence="2 3">
    <name type="scientific">Punica granatum</name>
    <name type="common">Pomegranate</name>
    <dbReference type="NCBI Taxonomy" id="22663"/>
    <lineage>
        <taxon>Eukaryota</taxon>
        <taxon>Viridiplantae</taxon>
        <taxon>Streptophyta</taxon>
        <taxon>Embryophyta</taxon>
        <taxon>Tracheophyta</taxon>
        <taxon>Spermatophyta</taxon>
        <taxon>Magnoliopsida</taxon>
        <taxon>eudicotyledons</taxon>
        <taxon>Gunneridae</taxon>
        <taxon>Pentapetalae</taxon>
        <taxon>rosids</taxon>
        <taxon>malvids</taxon>
        <taxon>Myrtales</taxon>
        <taxon>Lythraceae</taxon>
        <taxon>Punica</taxon>
    </lineage>
</organism>
<gene>
    <name evidence="2" type="ORF">CRG98_016988</name>
</gene>
<evidence type="ECO:0000313" key="3">
    <source>
        <dbReference type="Proteomes" id="UP000233551"/>
    </source>
</evidence>
<sequence length="194" mass="21231">MRLLCNSGSRAATWQHWIGLTASLYRKTPSNSACLPTLSLLAPRGRERCSQRLAGDSLDAVGGKGAAPGVTGGRRRVGASKIRRQEEERWRMRDSPVGGEEESFKGPRPSVGDPDPTTEVACTHRGCRRPWRWGRGRRLADLAPQSIGISNSRSQSIRGLGSSIGDFGPTLEVSGVLYGCRQPWWWGRDHRPAA</sequence>
<feature type="compositionally biased region" description="Basic residues" evidence="1">
    <location>
        <begin position="73"/>
        <end position="82"/>
    </location>
</feature>
<feature type="compositionally biased region" description="Gly residues" evidence="1">
    <location>
        <begin position="62"/>
        <end position="72"/>
    </location>
</feature>
<reference evidence="2 3" key="1">
    <citation type="submission" date="2017-11" db="EMBL/GenBank/DDBJ databases">
        <title>De-novo sequencing of pomegranate (Punica granatum L.) genome.</title>
        <authorList>
            <person name="Akparov Z."/>
            <person name="Amiraslanov A."/>
            <person name="Hajiyeva S."/>
            <person name="Abbasov M."/>
            <person name="Kaur K."/>
            <person name="Hamwieh A."/>
            <person name="Solovyev V."/>
            <person name="Salamov A."/>
            <person name="Braich B."/>
            <person name="Kosarev P."/>
            <person name="Mahmoud A."/>
            <person name="Hajiyev E."/>
            <person name="Babayeva S."/>
            <person name="Izzatullayeva V."/>
            <person name="Mammadov A."/>
            <person name="Mammadov A."/>
            <person name="Sharifova S."/>
            <person name="Ojaghi J."/>
            <person name="Eynullazada K."/>
            <person name="Bayramov B."/>
            <person name="Abdulazimova A."/>
            <person name="Shahmuradov I."/>
        </authorList>
    </citation>
    <scope>NUCLEOTIDE SEQUENCE [LARGE SCALE GENOMIC DNA]</scope>
    <source>
        <strain evidence="3">cv. AG2017</strain>
        <tissue evidence="2">Leaf</tissue>
    </source>
</reference>
<feature type="compositionally biased region" description="Basic and acidic residues" evidence="1">
    <location>
        <begin position="83"/>
        <end position="94"/>
    </location>
</feature>
<evidence type="ECO:0000256" key="1">
    <source>
        <dbReference type="SAM" id="MobiDB-lite"/>
    </source>
</evidence>
<accession>A0A2I0K4D4</accession>
<protein>
    <submittedName>
        <fullName evidence="2">Uncharacterized protein</fullName>
    </submittedName>
</protein>
<name>A0A2I0K4D4_PUNGR</name>
<dbReference type="AlphaFoldDB" id="A0A2I0K4D4"/>
<dbReference type="EMBL" id="PGOL01000961">
    <property type="protein sequence ID" value="PKI62566.1"/>
    <property type="molecule type" value="Genomic_DNA"/>
</dbReference>
<comment type="caution">
    <text evidence="2">The sequence shown here is derived from an EMBL/GenBank/DDBJ whole genome shotgun (WGS) entry which is preliminary data.</text>
</comment>